<dbReference type="InterPro" id="IPR029063">
    <property type="entry name" value="SAM-dependent_MTases_sf"/>
</dbReference>
<evidence type="ECO:0000313" key="3">
    <source>
        <dbReference type="Proteomes" id="UP001329430"/>
    </source>
</evidence>
<reference evidence="2 3" key="1">
    <citation type="journal article" date="2024" name="Insects">
        <title>An Improved Chromosome-Level Genome Assembly of the Firefly Pyrocoelia pectoralis.</title>
        <authorList>
            <person name="Fu X."/>
            <person name="Meyer-Rochow V.B."/>
            <person name="Ballantyne L."/>
            <person name="Zhu X."/>
        </authorList>
    </citation>
    <scope>NUCLEOTIDE SEQUENCE [LARGE SCALE GENOMIC DNA]</scope>
    <source>
        <strain evidence="2">XCY_ONT2</strain>
    </source>
</reference>
<protein>
    <recommendedName>
        <fullName evidence="4">Methyltransferase-like protein 4</fullName>
    </recommendedName>
</protein>
<comment type="caution">
    <text evidence="2">The sequence shown here is derived from an EMBL/GenBank/DDBJ whole genome shotgun (WGS) entry which is preliminary data.</text>
</comment>
<dbReference type="SUPFAM" id="SSF53335">
    <property type="entry name" value="S-adenosyl-L-methionine-dependent methyltransferases"/>
    <property type="match status" value="1"/>
</dbReference>
<dbReference type="PROSITE" id="PS00092">
    <property type="entry name" value="N6_MTASE"/>
    <property type="match status" value="1"/>
</dbReference>
<name>A0AAN7VF04_9COLE</name>
<dbReference type="GO" id="GO:0032259">
    <property type="term" value="P:methylation"/>
    <property type="evidence" value="ECO:0007669"/>
    <property type="project" value="InterPro"/>
</dbReference>
<dbReference type="EMBL" id="JAVRBK010000002">
    <property type="protein sequence ID" value="KAK5647380.1"/>
    <property type="molecule type" value="Genomic_DNA"/>
</dbReference>
<comment type="similarity">
    <text evidence="1">Belongs to the MT-A70-like family.</text>
</comment>
<keyword evidence="3" id="KW-1185">Reference proteome</keyword>
<dbReference type="InterPro" id="IPR007757">
    <property type="entry name" value="MT-A70-like"/>
</dbReference>
<evidence type="ECO:0000313" key="2">
    <source>
        <dbReference type="EMBL" id="KAK5647380.1"/>
    </source>
</evidence>
<dbReference type="GO" id="GO:0005634">
    <property type="term" value="C:nucleus"/>
    <property type="evidence" value="ECO:0007669"/>
    <property type="project" value="TreeGrafter"/>
</dbReference>
<dbReference type="GO" id="GO:0008168">
    <property type="term" value="F:methyltransferase activity"/>
    <property type="evidence" value="ECO:0007669"/>
    <property type="project" value="InterPro"/>
</dbReference>
<gene>
    <name evidence="2" type="ORF">RI129_002272</name>
</gene>
<dbReference type="PANTHER" id="PTHR12829">
    <property type="entry name" value="N6-ADENOSINE-METHYLTRANSFERASE"/>
    <property type="match status" value="1"/>
</dbReference>
<accession>A0AAN7VF04</accession>
<dbReference type="GO" id="GO:0003676">
    <property type="term" value="F:nucleic acid binding"/>
    <property type="evidence" value="ECO:0007669"/>
    <property type="project" value="InterPro"/>
</dbReference>
<organism evidence="2 3">
    <name type="scientific">Pyrocoelia pectoralis</name>
    <dbReference type="NCBI Taxonomy" id="417401"/>
    <lineage>
        <taxon>Eukaryota</taxon>
        <taxon>Metazoa</taxon>
        <taxon>Ecdysozoa</taxon>
        <taxon>Arthropoda</taxon>
        <taxon>Hexapoda</taxon>
        <taxon>Insecta</taxon>
        <taxon>Pterygota</taxon>
        <taxon>Neoptera</taxon>
        <taxon>Endopterygota</taxon>
        <taxon>Coleoptera</taxon>
        <taxon>Polyphaga</taxon>
        <taxon>Elateriformia</taxon>
        <taxon>Elateroidea</taxon>
        <taxon>Lampyridae</taxon>
        <taxon>Lampyrinae</taxon>
        <taxon>Pyrocoelia</taxon>
    </lineage>
</organism>
<dbReference type="PROSITE" id="PS51143">
    <property type="entry name" value="MT_A70"/>
    <property type="match status" value="1"/>
</dbReference>
<evidence type="ECO:0008006" key="4">
    <source>
        <dbReference type="Google" id="ProtNLM"/>
    </source>
</evidence>
<proteinExistence type="inferred from homology"/>
<evidence type="ECO:0000256" key="1">
    <source>
        <dbReference type="PROSITE-ProRule" id="PRU00489"/>
    </source>
</evidence>
<sequence>MSILHSSNCGWFISHSELIQNCYHKVKVDENQCSFKLNENLFKIVSPFQDLNDKNLNRKRKRAPQTVEHTDLLQCIEHVRKVYNQLVCQLSHHFLPKTKDFSKSANRDALETSVKVYTESGQTAVLNIVGSNDEQAKLVEINRFTFIFPSNCKFYCKDISAINDYLSNEQYDLIVLDPPWWNKYIRRKKAKTNDGYQMMFNDDIKELPIDSLLKRGGIVVVWCTNSKQHLDAIHSEFFPKWKVNFVARLFWLKVTQSGETVCKFSEPPGKQPFEQIIIGSINKQSELQLLNDKIVVSIPSALHSHKPPLTEILKSHLPENPKCLEIFARYLLPNWTSFGLEAIRFQHLSLYKNCD</sequence>
<dbReference type="Pfam" id="PF05063">
    <property type="entry name" value="MT-A70"/>
    <property type="match status" value="1"/>
</dbReference>
<dbReference type="InterPro" id="IPR002052">
    <property type="entry name" value="DNA_methylase_N6_adenine_CS"/>
</dbReference>
<dbReference type="PANTHER" id="PTHR12829:SF4">
    <property type="entry name" value="N(6)-ADENINE-SPECIFIC METHYLTRANSFERASE METTL4"/>
    <property type="match status" value="1"/>
</dbReference>
<dbReference type="Proteomes" id="UP001329430">
    <property type="component" value="Chromosome 2"/>
</dbReference>
<dbReference type="Gene3D" id="3.40.50.150">
    <property type="entry name" value="Vaccinia Virus protein VP39"/>
    <property type="match status" value="1"/>
</dbReference>
<dbReference type="AlphaFoldDB" id="A0AAN7VF04"/>